<organism evidence="2 3">
    <name type="scientific">Bifidobacterium pseudolongum subsp. globosum</name>
    <dbReference type="NCBI Taxonomy" id="1690"/>
    <lineage>
        <taxon>Bacteria</taxon>
        <taxon>Bacillati</taxon>
        <taxon>Actinomycetota</taxon>
        <taxon>Actinomycetes</taxon>
        <taxon>Bifidobacteriales</taxon>
        <taxon>Bifidobacteriaceae</taxon>
        <taxon>Bifidobacterium</taxon>
    </lineage>
</organism>
<keyword evidence="2" id="KW-0418">Kinase</keyword>
<gene>
    <name evidence="2" type="ORF">CQR50_0281</name>
</gene>
<feature type="transmembrane region" description="Helical" evidence="1">
    <location>
        <begin position="87"/>
        <end position="115"/>
    </location>
</feature>
<protein>
    <submittedName>
        <fullName evidence="2">Signal transduction histidine kinase-like protein</fullName>
    </submittedName>
</protein>
<dbReference type="EMBL" id="PCHH01000001">
    <property type="protein sequence ID" value="PKV05027.1"/>
    <property type="molecule type" value="Genomic_DNA"/>
</dbReference>
<accession>A0A2N3R6R5</accession>
<evidence type="ECO:0000313" key="2">
    <source>
        <dbReference type="EMBL" id="PKV05027.1"/>
    </source>
</evidence>
<dbReference type="GO" id="GO:0016301">
    <property type="term" value="F:kinase activity"/>
    <property type="evidence" value="ECO:0007669"/>
    <property type="project" value="UniProtKB-KW"/>
</dbReference>
<feature type="transmembrane region" description="Helical" evidence="1">
    <location>
        <begin position="15"/>
        <end position="37"/>
    </location>
</feature>
<sequence>MYGTVRMRKALLQHVALYGLASLWTVMLALDAFSFLGQGRWNSCCIAAIEIASLWLLAWRPCIGIPVVTVLWCASAVIPIPVPNSYLYVGMTVVGILGYLSLPLAVVYAVCFMAARYMLHCLMATFVSSWGIMPILMMLVDMMLIAGIGVGVRIIQQNMEERNRRRVEKERLIIASNLHDVACNDLVYALLVLQQSQDKMGEGVEGQYSRIANPIEDALSSVRSGIQLLRTNVGAGTVRPHTLSVQKAIERQKQRVHALGFEGLVSIGDSANLIYSTEERIAAINGLLHELFGNLVKYADPAHPFVFAADIQGDMLYISWCNVCATSPNIKSSSGSGMAACARVFNQCGGTFTAKSNGDSLWCVEALMPVLCPADMD</sequence>
<reference evidence="2 3" key="1">
    <citation type="submission" date="2017-10" db="EMBL/GenBank/DDBJ databases">
        <title>Bifidobacterium genomics.</title>
        <authorList>
            <person name="Lugli G.A."/>
            <person name="Milani C."/>
            <person name="Mancabelli L."/>
        </authorList>
    </citation>
    <scope>NUCLEOTIDE SEQUENCE [LARGE SCALE GENOMIC DNA]</scope>
    <source>
        <strain evidence="2 3">1520B</strain>
    </source>
</reference>
<name>A0A2N3R6R5_9BIFI</name>
<keyword evidence="1" id="KW-0812">Transmembrane</keyword>
<evidence type="ECO:0000256" key="1">
    <source>
        <dbReference type="SAM" id="Phobius"/>
    </source>
</evidence>
<dbReference type="Proteomes" id="UP000233762">
    <property type="component" value="Unassembled WGS sequence"/>
</dbReference>
<keyword evidence="1" id="KW-0472">Membrane</keyword>
<keyword evidence="2" id="KW-0808">Transferase</keyword>
<comment type="caution">
    <text evidence="2">The sequence shown here is derived from an EMBL/GenBank/DDBJ whole genome shotgun (WGS) entry which is preliminary data.</text>
</comment>
<feature type="transmembrane region" description="Helical" evidence="1">
    <location>
        <begin position="57"/>
        <end position="80"/>
    </location>
</feature>
<proteinExistence type="predicted"/>
<dbReference type="AlphaFoldDB" id="A0A2N3R6R5"/>
<evidence type="ECO:0000313" key="3">
    <source>
        <dbReference type="Proteomes" id="UP000233762"/>
    </source>
</evidence>
<keyword evidence="1" id="KW-1133">Transmembrane helix</keyword>